<gene>
    <name evidence="1" type="ORF">BKA59DRAFT_199798</name>
</gene>
<sequence length="144" mass="16910">MIEYFILQAKEQTDPMMPAQRLVGTTAEHPLVSFTTQELEEILEALSGIVEKYSCSTKFHDPKRYTNKVKWFSEANKIEELHQRAQATKSNLHIAITFRVSSMVDRGNVRQEVSWHTTHKKPVTRFRPYLNHLKNLSPRRRVYP</sequence>
<organism evidence="1 2">
    <name type="scientific">Fusarium tricinctum</name>
    <dbReference type="NCBI Taxonomy" id="61284"/>
    <lineage>
        <taxon>Eukaryota</taxon>
        <taxon>Fungi</taxon>
        <taxon>Dikarya</taxon>
        <taxon>Ascomycota</taxon>
        <taxon>Pezizomycotina</taxon>
        <taxon>Sordariomycetes</taxon>
        <taxon>Hypocreomycetidae</taxon>
        <taxon>Hypocreales</taxon>
        <taxon>Nectriaceae</taxon>
        <taxon>Fusarium</taxon>
        <taxon>Fusarium tricinctum species complex</taxon>
    </lineage>
</organism>
<dbReference type="AlphaFoldDB" id="A0A8K0RYQ0"/>
<keyword evidence="2" id="KW-1185">Reference proteome</keyword>
<dbReference type="EMBL" id="JAGPXF010000004">
    <property type="protein sequence ID" value="KAH7246468.1"/>
    <property type="molecule type" value="Genomic_DNA"/>
</dbReference>
<name>A0A8K0RYQ0_9HYPO</name>
<evidence type="ECO:0000313" key="1">
    <source>
        <dbReference type="EMBL" id="KAH7246468.1"/>
    </source>
</evidence>
<reference evidence="1" key="1">
    <citation type="journal article" date="2021" name="Nat. Commun.">
        <title>Genetic determinants of endophytism in the Arabidopsis root mycobiome.</title>
        <authorList>
            <person name="Mesny F."/>
            <person name="Miyauchi S."/>
            <person name="Thiergart T."/>
            <person name="Pickel B."/>
            <person name="Atanasova L."/>
            <person name="Karlsson M."/>
            <person name="Huettel B."/>
            <person name="Barry K.W."/>
            <person name="Haridas S."/>
            <person name="Chen C."/>
            <person name="Bauer D."/>
            <person name="Andreopoulos W."/>
            <person name="Pangilinan J."/>
            <person name="LaButti K."/>
            <person name="Riley R."/>
            <person name="Lipzen A."/>
            <person name="Clum A."/>
            <person name="Drula E."/>
            <person name="Henrissat B."/>
            <person name="Kohler A."/>
            <person name="Grigoriev I.V."/>
            <person name="Martin F.M."/>
            <person name="Hacquard S."/>
        </authorList>
    </citation>
    <scope>NUCLEOTIDE SEQUENCE</scope>
    <source>
        <strain evidence="1">MPI-SDFR-AT-0068</strain>
    </source>
</reference>
<proteinExistence type="predicted"/>
<accession>A0A8K0RYQ0</accession>
<dbReference type="OrthoDB" id="7464126at2759"/>
<protein>
    <submittedName>
        <fullName evidence="1">Uncharacterized protein</fullName>
    </submittedName>
</protein>
<comment type="caution">
    <text evidence="1">The sequence shown here is derived from an EMBL/GenBank/DDBJ whole genome shotgun (WGS) entry which is preliminary data.</text>
</comment>
<dbReference type="Proteomes" id="UP000813427">
    <property type="component" value="Unassembled WGS sequence"/>
</dbReference>
<evidence type="ECO:0000313" key="2">
    <source>
        <dbReference type="Proteomes" id="UP000813427"/>
    </source>
</evidence>